<dbReference type="InterPro" id="IPR016055">
    <property type="entry name" value="A-D-PHexomutase_a/b/a-I/II/III"/>
</dbReference>
<dbReference type="AlphaFoldDB" id="A0A382JD36"/>
<evidence type="ECO:0008006" key="7">
    <source>
        <dbReference type="Google" id="ProtNLM"/>
    </source>
</evidence>
<dbReference type="Pfam" id="PF02878">
    <property type="entry name" value="PGM_PMM_I"/>
    <property type="match status" value="1"/>
</dbReference>
<dbReference type="InterPro" id="IPR005845">
    <property type="entry name" value="A-D-PHexomutase_a/b/a-II"/>
</dbReference>
<accession>A0A382JD36</accession>
<dbReference type="GO" id="GO:0009252">
    <property type="term" value="P:peptidoglycan biosynthetic process"/>
    <property type="evidence" value="ECO:0007669"/>
    <property type="project" value="TreeGrafter"/>
</dbReference>
<dbReference type="GO" id="GO:0006048">
    <property type="term" value="P:UDP-N-acetylglucosamine biosynthetic process"/>
    <property type="evidence" value="ECO:0007669"/>
    <property type="project" value="TreeGrafter"/>
</dbReference>
<organism evidence="6">
    <name type="scientific">marine metagenome</name>
    <dbReference type="NCBI Taxonomy" id="408172"/>
    <lineage>
        <taxon>unclassified sequences</taxon>
        <taxon>metagenomes</taxon>
        <taxon>ecological metagenomes</taxon>
    </lineage>
</organism>
<evidence type="ECO:0000259" key="4">
    <source>
        <dbReference type="Pfam" id="PF02878"/>
    </source>
</evidence>
<dbReference type="GO" id="GO:0004615">
    <property type="term" value="F:phosphomannomutase activity"/>
    <property type="evidence" value="ECO:0007669"/>
    <property type="project" value="TreeGrafter"/>
</dbReference>
<dbReference type="InterPro" id="IPR050060">
    <property type="entry name" value="Phosphoglucosamine_mutase"/>
</dbReference>
<dbReference type="InterPro" id="IPR016066">
    <property type="entry name" value="A-D-PHexomutase_CS"/>
</dbReference>
<dbReference type="EMBL" id="UINC01072980">
    <property type="protein sequence ID" value="SVC09013.1"/>
    <property type="molecule type" value="Genomic_DNA"/>
</dbReference>
<feature type="non-terminal residue" evidence="6">
    <location>
        <position position="308"/>
    </location>
</feature>
<evidence type="ECO:0000256" key="1">
    <source>
        <dbReference type="ARBA" id="ARBA00001946"/>
    </source>
</evidence>
<proteinExistence type="inferred from homology"/>
<evidence type="ECO:0000256" key="3">
    <source>
        <dbReference type="ARBA" id="ARBA00022553"/>
    </source>
</evidence>
<dbReference type="PANTHER" id="PTHR42946:SF1">
    <property type="entry name" value="PHOSPHOGLUCOMUTASE (ALPHA-D-GLUCOSE-1,6-BISPHOSPHATE-DEPENDENT)"/>
    <property type="match status" value="1"/>
</dbReference>
<dbReference type="GO" id="GO:0005829">
    <property type="term" value="C:cytosol"/>
    <property type="evidence" value="ECO:0007669"/>
    <property type="project" value="TreeGrafter"/>
</dbReference>
<protein>
    <recommendedName>
        <fullName evidence="7">Alpha-D-phosphohexomutase alpha/beta/alpha domain-containing protein</fullName>
    </recommendedName>
</protein>
<evidence type="ECO:0000256" key="2">
    <source>
        <dbReference type="ARBA" id="ARBA00010231"/>
    </source>
</evidence>
<dbReference type="InterPro" id="IPR005844">
    <property type="entry name" value="A-D-PHexomutase_a/b/a-I"/>
</dbReference>
<dbReference type="GO" id="GO:0008966">
    <property type="term" value="F:phosphoglucosamine mutase activity"/>
    <property type="evidence" value="ECO:0007669"/>
    <property type="project" value="TreeGrafter"/>
</dbReference>
<feature type="domain" description="Alpha-D-phosphohexomutase alpha/beta/alpha" evidence="4">
    <location>
        <begin position="13"/>
        <end position="140"/>
    </location>
</feature>
<evidence type="ECO:0000313" key="6">
    <source>
        <dbReference type="EMBL" id="SVC09013.1"/>
    </source>
</evidence>
<dbReference type="Pfam" id="PF02879">
    <property type="entry name" value="PGM_PMM_II"/>
    <property type="match status" value="1"/>
</dbReference>
<keyword evidence="3" id="KW-0597">Phosphoprotein</keyword>
<dbReference type="InterPro" id="IPR005841">
    <property type="entry name" value="Alpha-D-phosphohexomutase_SF"/>
</dbReference>
<dbReference type="PRINTS" id="PR00509">
    <property type="entry name" value="PGMPMM"/>
</dbReference>
<sequence>MTVKIPKGLMVSVSGFRGRVGDPLTPELICKLAGEFTSFLRETDDRETLVVARDTRTSGEMLAQAVCAGVRSRGVNVLDLGIVGTPTAMLTVEKIQALGGIVISASHNPAEWNALKFVSHEGSFLDLETMDSFLSFISEETEGDFCAWDALGDYQSQDEASLIHIEDILAVSVLSVSGLRERKFKVALDCVRGAGGAIMPELLEELGCEVVAIHTEMDGLFPRDPEPTAENLTELSRLVQSTGADVGFAVDPDVDRLALVDEVGVPLGEDMTLALSTDVVLQHRPGTVVTNLSTSQVMDDVVSSHGGE</sequence>
<comment type="similarity">
    <text evidence="2">Belongs to the phosphohexose mutase family.</text>
</comment>
<reference evidence="6" key="1">
    <citation type="submission" date="2018-05" db="EMBL/GenBank/DDBJ databases">
        <authorList>
            <person name="Lanie J.A."/>
            <person name="Ng W.-L."/>
            <person name="Kazmierczak K.M."/>
            <person name="Andrzejewski T.M."/>
            <person name="Davidsen T.M."/>
            <person name="Wayne K.J."/>
            <person name="Tettelin H."/>
            <person name="Glass J.I."/>
            <person name="Rusch D."/>
            <person name="Podicherti R."/>
            <person name="Tsui H.-C.T."/>
            <person name="Winkler M.E."/>
        </authorList>
    </citation>
    <scope>NUCLEOTIDE SEQUENCE</scope>
</reference>
<gene>
    <name evidence="6" type="ORF">METZ01_LOCUS261867</name>
</gene>
<name>A0A382JD36_9ZZZZ</name>
<dbReference type="GO" id="GO:0000287">
    <property type="term" value="F:magnesium ion binding"/>
    <property type="evidence" value="ECO:0007669"/>
    <property type="project" value="InterPro"/>
</dbReference>
<dbReference type="PROSITE" id="PS00710">
    <property type="entry name" value="PGM_PMM"/>
    <property type="match status" value="1"/>
</dbReference>
<dbReference type="GO" id="GO:0005975">
    <property type="term" value="P:carbohydrate metabolic process"/>
    <property type="evidence" value="ECO:0007669"/>
    <property type="project" value="InterPro"/>
</dbReference>
<comment type="cofactor">
    <cofactor evidence="1">
        <name>Mg(2+)</name>
        <dbReference type="ChEBI" id="CHEBI:18420"/>
    </cofactor>
</comment>
<evidence type="ECO:0000259" key="5">
    <source>
        <dbReference type="Pfam" id="PF02879"/>
    </source>
</evidence>
<dbReference type="SUPFAM" id="SSF53738">
    <property type="entry name" value="Phosphoglucomutase, first 3 domains"/>
    <property type="match status" value="2"/>
</dbReference>
<dbReference type="PANTHER" id="PTHR42946">
    <property type="entry name" value="PHOSPHOHEXOSE MUTASE"/>
    <property type="match status" value="1"/>
</dbReference>
<feature type="domain" description="Alpha-D-phosphohexomutase alpha/beta/alpha" evidence="5">
    <location>
        <begin position="176"/>
        <end position="264"/>
    </location>
</feature>
<dbReference type="FunFam" id="3.40.120.10:FF:000003">
    <property type="entry name" value="Phosphoglucosamine mutase"/>
    <property type="match status" value="1"/>
</dbReference>
<dbReference type="Gene3D" id="3.40.120.10">
    <property type="entry name" value="Alpha-D-Glucose-1,6-Bisphosphate, subunit A, domain 3"/>
    <property type="match status" value="3"/>
</dbReference>